<comment type="caution">
    <text evidence="2">The sequence shown here is derived from an EMBL/GenBank/DDBJ whole genome shotgun (WGS) entry which is preliminary data.</text>
</comment>
<sequence>MSGKVEVDGHPIRSGSISFLPNRGTSGPAATTVIVDGQYVFSALNGPYQGPHQIMIGIDPVAIDLSADQAKRGVAAKVTSGGDHSGNRPSDEAKRNWVAEYVVPGDGKAKRDFLLQTIDD</sequence>
<dbReference type="Proteomes" id="UP000319143">
    <property type="component" value="Unassembled WGS sequence"/>
</dbReference>
<dbReference type="AlphaFoldDB" id="A0A5C6E351"/>
<keyword evidence="3" id="KW-1185">Reference proteome</keyword>
<evidence type="ECO:0000313" key="2">
    <source>
        <dbReference type="EMBL" id="TWU41816.1"/>
    </source>
</evidence>
<accession>A0A5C6E351</accession>
<protein>
    <submittedName>
        <fullName evidence="2">Uncharacterized protein</fullName>
    </submittedName>
</protein>
<feature type="compositionally biased region" description="Basic and acidic residues" evidence="1">
    <location>
        <begin position="85"/>
        <end position="94"/>
    </location>
</feature>
<dbReference type="EMBL" id="SJPV01000001">
    <property type="protein sequence ID" value="TWU41816.1"/>
    <property type="molecule type" value="Genomic_DNA"/>
</dbReference>
<evidence type="ECO:0000313" key="3">
    <source>
        <dbReference type="Proteomes" id="UP000319143"/>
    </source>
</evidence>
<name>A0A5C6E351_9BACT</name>
<reference evidence="2 3" key="1">
    <citation type="submission" date="2019-02" db="EMBL/GenBank/DDBJ databases">
        <title>Deep-cultivation of Planctomycetes and their phenomic and genomic characterization uncovers novel biology.</title>
        <authorList>
            <person name="Wiegand S."/>
            <person name="Jogler M."/>
            <person name="Boedeker C."/>
            <person name="Pinto D."/>
            <person name="Vollmers J."/>
            <person name="Rivas-Marin E."/>
            <person name="Kohn T."/>
            <person name="Peeters S.H."/>
            <person name="Heuer A."/>
            <person name="Rast P."/>
            <person name="Oberbeckmann S."/>
            <person name="Bunk B."/>
            <person name="Jeske O."/>
            <person name="Meyerdierks A."/>
            <person name="Storesund J.E."/>
            <person name="Kallscheuer N."/>
            <person name="Luecker S."/>
            <person name="Lage O.M."/>
            <person name="Pohl T."/>
            <person name="Merkel B.J."/>
            <person name="Hornburger P."/>
            <person name="Mueller R.-W."/>
            <person name="Bruemmer F."/>
            <person name="Labrenz M."/>
            <person name="Spormann A.M."/>
            <person name="Op Den Camp H."/>
            <person name="Overmann J."/>
            <person name="Amann R."/>
            <person name="Jetten M.S.M."/>
            <person name="Mascher T."/>
            <person name="Medema M.H."/>
            <person name="Devos D.P."/>
            <person name="Kaster A.-K."/>
            <person name="Ovreas L."/>
            <person name="Rohde M."/>
            <person name="Galperin M.Y."/>
            <person name="Jogler C."/>
        </authorList>
    </citation>
    <scope>NUCLEOTIDE SEQUENCE [LARGE SCALE GENOMIC DNA]</scope>
    <source>
        <strain evidence="2 3">Poly41</strain>
    </source>
</reference>
<gene>
    <name evidence="2" type="ORF">Poly41_01080</name>
</gene>
<organism evidence="2 3">
    <name type="scientific">Novipirellula artificiosorum</name>
    <dbReference type="NCBI Taxonomy" id="2528016"/>
    <lineage>
        <taxon>Bacteria</taxon>
        <taxon>Pseudomonadati</taxon>
        <taxon>Planctomycetota</taxon>
        <taxon>Planctomycetia</taxon>
        <taxon>Pirellulales</taxon>
        <taxon>Pirellulaceae</taxon>
        <taxon>Novipirellula</taxon>
    </lineage>
</organism>
<evidence type="ECO:0000256" key="1">
    <source>
        <dbReference type="SAM" id="MobiDB-lite"/>
    </source>
</evidence>
<feature type="region of interest" description="Disordered" evidence="1">
    <location>
        <begin position="74"/>
        <end position="94"/>
    </location>
</feature>
<proteinExistence type="predicted"/>